<dbReference type="PANTHER" id="PTHR46124">
    <property type="entry name" value="D-AMINOACYL-TRNA DEACYLASE"/>
    <property type="match status" value="1"/>
</dbReference>
<feature type="binding site" evidence="4">
    <location>
        <position position="128"/>
    </location>
    <ligand>
        <name>a divalent metal cation</name>
        <dbReference type="ChEBI" id="CHEBI:60240"/>
        <label>2</label>
    </ligand>
</feature>
<dbReference type="InterPro" id="IPR032466">
    <property type="entry name" value="Metal_Hydrolase"/>
</dbReference>
<organism evidence="5 6">
    <name type="scientific">Sandarakinorhabdus glacialis</name>
    <dbReference type="NCBI Taxonomy" id="1614636"/>
    <lineage>
        <taxon>Bacteria</taxon>
        <taxon>Pseudomonadati</taxon>
        <taxon>Pseudomonadota</taxon>
        <taxon>Alphaproteobacteria</taxon>
        <taxon>Sphingomonadales</taxon>
        <taxon>Sphingosinicellaceae</taxon>
        <taxon>Sandarakinorhabdus</taxon>
    </lineage>
</organism>
<dbReference type="InterPro" id="IPR001130">
    <property type="entry name" value="TatD-like"/>
</dbReference>
<evidence type="ECO:0000313" key="6">
    <source>
        <dbReference type="Proteomes" id="UP000635071"/>
    </source>
</evidence>
<keyword evidence="6" id="KW-1185">Reference proteome</keyword>
<keyword evidence="2 4" id="KW-0479">Metal-binding</keyword>
<dbReference type="PIRSF" id="PIRSF005902">
    <property type="entry name" value="DNase_TatD"/>
    <property type="match status" value="1"/>
</dbReference>
<keyword evidence="3" id="KW-0378">Hydrolase</keyword>
<reference evidence="5" key="1">
    <citation type="journal article" date="2014" name="Int. J. Syst. Evol. Microbiol.">
        <title>Complete genome sequence of Corynebacterium casei LMG S-19264T (=DSM 44701T), isolated from a smear-ripened cheese.</title>
        <authorList>
            <consortium name="US DOE Joint Genome Institute (JGI-PGF)"/>
            <person name="Walter F."/>
            <person name="Albersmeier A."/>
            <person name="Kalinowski J."/>
            <person name="Ruckert C."/>
        </authorList>
    </citation>
    <scope>NUCLEOTIDE SEQUENCE</scope>
    <source>
        <strain evidence="5">CGMCC 1.15519</strain>
    </source>
</reference>
<dbReference type="InterPro" id="IPR018228">
    <property type="entry name" value="DNase_TatD-rel_CS"/>
</dbReference>
<evidence type="ECO:0000256" key="1">
    <source>
        <dbReference type="ARBA" id="ARBA00009275"/>
    </source>
</evidence>
<dbReference type="SUPFAM" id="SSF51556">
    <property type="entry name" value="Metallo-dependent hydrolases"/>
    <property type="match status" value="1"/>
</dbReference>
<gene>
    <name evidence="5" type="ORF">GCM10011529_08690</name>
</gene>
<dbReference type="Proteomes" id="UP000635071">
    <property type="component" value="Unassembled WGS sequence"/>
</dbReference>
<dbReference type="EMBL" id="BMJM01000002">
    <property type="protein sequence ID" value="GGE04576.1"/>
    <property type="molecule type" value="Genomic_DNA"/>
</dbReference>
<dbReference type="GO" id="GO:0046872">
    <property type="term" value="F:metal ion binding"/>
    <property type="evidence" value="ECO:0007669"/>
    <property type="project" value="UniProtKB-KW"/>
</dbReference>
<dbReference type="CDD" id="cd01310">
    <property type="entry name" value="TatD_DNAse"/>
    <property type="match status" value="1"/>
</dbReference>
<feature type="binding site" evidence="4">
    <location>
        <position position="203"/>
    </location>
    <ligand>
        <name>a divalent metal cation</name>
        <dbReference type="ChEBI" id="CHEBI:60240"/>
        <label>1</label>
    </ligand>
</feature>
<dbReference type="GO" id="GO:0004536">
    <property type="term" value="F:DNA nuclease activity"/>
    <property type="evidence" value="ECO:0007669"/>
    <property type="project" value="InterPro"/>
</dbReference>
<feature type="binding site" evidence="4">
    <location>
        <position position="153"/>
    </location>
    <ligand>
        <name>a divalent metal cation</name>
        <dbReference type="ChEBI" id="CHEBI:60240"/>
        <label>2</label>
    </ligand>
</feature>
<comment type="similarity">
    <text evidence="1">Belongs to the metallo-dependent hydrolases superfamily. TatD-type hydrolase family.</text>
</comment>
<dbReference type="PANTHER" id="PTHR46124:SF2">
    <property type="entry name" value="D-AMINOACYL-TRNA DEACYLASE"/>
    <property type="match status" value="1"/>
</dbReference>
<dbReference type="PROSITE" id="PS01137">
    <property type="entry name" value="TATD_1"/>
    <property type="match status" value="1"/>
</dbReference>
<dbReference type="GO" id="GO:0016788">
    <property type="term" value="F:hydrolase activity, acting on ester bonds"/>
    <property type="evidence" value="ECO:0007669"/>
    <property type="project" value="InterPro"/>
</dbReference>
<evidence type="ECO:0000313" key="5">
    <source>
        <dbReference type="EMBL" id="GGE04576.1"/>
    </source>
</evidence>
<name>A0A916ZMG5_9SPHN</name>
<comment type="caution">
    <text evidence="5">The sequence shown here is derived from an EMBL/GenBank/DDBJ whole genome shotgun (WGS) entry which is preliminary data.</text>
</comment>
<dbReference type="InterPro" id="IPR015991">
    <property type="entry name" value="TatD/YcfH-like"/>
</dbReference>
<dbReference type="FunFam" id="3.20.20.140:FF:000005">
    <property type="entry name" value="TatD family hydrolase"/>
    <property type="match status" value="1"/>
</dbReference>
<feature type="binding site" evidence="4">
    <location>
        <position position="92"/>
    </location>
    <ligand>
        <name>a divalent metal cation</name>
        <dbReference type="ChEBI" id="CHEBI:60240"/>
        <label>1</label>
    </ligand>
</feature>
<proteinExistence type="inferred from homology"/>
<dbReference type="Gene3D" id="3.20.20.140">
    <property type="entry name" value="Metal-dependent hydrolases"/>
    <property type="match status" value="1"/>
</dbReference>
<dbReference type="PROSITE" id="PS01091">
    <property type="entry name" value="TATD_3"/>
    <property type="match status" value="1"/>
</dbReference>
<feature type="binding site" evidence="4">
    <location>
        <position position="8"/>
    </location>
    <ligand>
        <name>a divalent metal cation</name>
        <dbReference type="ChEBI" id="CHEBI:60240"/>
        <label>1</label>
    </ligand>
</feature>
<dbReference type="RefSeq" id="WP_188761686.1">
    <property type="nucleotide sequence ID" value="NZ_BMJM01000002.1"/>
</dbReference>
<evidence type="ECO:0000256" key="3">
    <source>
        <dbReference type="ARBA" id="ARBA00022801"/>
    </source>
</evidence>
<dbReference type="GO" id="GO:0005829">
    <property type="term" value="C:cytosol"/>
    <property type="evidence" value="ECO:0007669"/>
    <property type="project" value="TreeGrafter"/>
</dbReference>
<evidence type="ECO:0000256" key="2">
    <source>
        <dbReference type="ARBA" id="ARBA00022723"/>
    </source>
</evidence>
<accession>A0A916ZMG5</accession>
<sequence length="259" mass="27850">MLIDSHCHLNYPGLREDVAGVLDRARAAGVGGFLGISTRQSEWDEVIALADAEADVWATVGIHPHEADVHPDTDAATLIEATRHGRVIGIGETGLDYYYDKSDRERQRASFRAHILASRATGLPLIVHTREAEADTLALLREPGEGALRGVIHCFTASQDFAEQALALGFYISLSGIVTFKNARDLQASAMTIPGDRLLVETDAPFLAPIPMRGKTCEPGFVAHTAKFVAGLRGETVEALAASTSDNFFALFSKAVRPA</sequence>
<dbReference type="NCBIfam" id="TIGR00010">
    <property type="entry name" value="YchF/TatD family DNA exonuclease"/>
    <property type="match status" value="1"/>
</dbReference>
<dbReference type="Pfam" id="PF01026">
    <property type="entry name" value="TatD_DNase"/>
    <property type="match status" value="1"/>
</dbReference>
<feature type="binding site" evidence="4">
    <location>
        <position position="6"/>
    </location>
    <ligand>
        <name>a divalent metal cation</name>
        <dbReference type="ChEBI" id="CHEBI:60240"/>
        <label>1</label>
    </ligand>
</feature>
<evidence type="ECO:0000256" key="4">
    <source>
        <dbReference type="PIRSR" id="PIRSR005902-1"/>
    </source>
</evidence>
<protein>
    <submittedName>
        <fullName evidence="5">TatD-related deoxyribonuclease</fullName>
    </submittedName>
</protein>
<dbReference type="AlphaFoldDB" id="A0A916ZMG5"/>
<reference evidence="5" key="2">
    <citation type="submission" date="2020-09" db="EMBL/GenBank/DDBJ databases">
        <authorList>
            <person name="Sun Q."/>
            <person name="Zhou Y."/>
        </authorList>
    </citation>
    <scope>NUCLEOTIDE SEQUENCE</scope>
    <source>
        <strain evidence="5">CGMCC 1.15519</strain>
    </source>
</reference>